<name>A0A7W7VVD0_KITKI</name>
<dbReference type="InterPro" id="IPR036514">
    <property type="entry name" value="SGNH_hydro_sf"/>
</dbReference>
<sequence length="428" mass="45296">MPELIEAIRQAVRSGAVPGPDLRLALAQSEDLALLLAAGQALRELSDPAEQLTHRRVGILSVCPPGDLEPLLRACLVGAGVWPELIVIPPQAFAPTLAAGGARLGADLLFCLLDENFFLPPAPEPAPAGYAHTRYDDTRYDDTRFEDTRYEDTHDDPTADPTAPSALWPWLAERLAMLRTLLGTALRAGDAVVVLHTVPLPRALRDAVLGARARAALTSLWHRLNASLLALADDHPRVRVIDLVGLLAETPVAARADVGQGADPAQGADPGQYSPGALLLLAQEVRRVVQAGAGLSRQVLAIDLASPLWGDATGELRRTVARLRDQGVRLLLVGGDVGGDVGGYASGDGDAVGPVRELPLPRLGAAERLRRAAGVLGLPLDAFVYLDDSDVERGAVAAELPEVAVIEAGGPPDRLARLLLQHGWFDQQ</sequence>
<keyword evidence="2" id="KW-1185">Reference proteome</keyword>
<dbReference type="Gene3D" id="3.40.50.1000">
    <property type="entry name" value="HAD superfamily/HAD-like"/>
    <property type="match status" value="1"/>
</dbReference>
<proteinExistence type="predicted"/>
<evidence type="ECO:0000313" key="1">
    <source>
        <dbReference type="EMBL" id="MBB4924252.1"/>
    </source>
</evidence>
<reference evidence="1 2" key="1">
    <citation type="submission" date="2020-08" db="EMBL/GenBank/DDBJ databases">
        <title>Sequencing the genomes of 1000 actinobacteria strains.</title>
        <authorList>
            <person name="Klenk H.-P."/>
        </authorList>
    </citation>
    <scope>NUCLEOTIDE SEQUENCE [LARGE SCALE GENOMIC DNA]</scope>
    <source>
        <strain evidence="1 2">DSM 41654</strain>
    </source>
</reference>
<dbReference type="AlphaFoldDB" id="A0A7W7VVD0"/>
<dbReference type="InterPro" id="IPR023214">
    <property type="entry name" value="HAD_sf"/>
</dbReference>
<gene>
    <name evidence="1" type="ORF">FHR34_003245</name>
</gene>
<dbReference type="Proteomes" id="UP000540506">
    <property type="component" value="Unassembled WGS sequence"/>
</dbReference>
<protein>
    <submittedName>
        <fullName evidence="1">Uncharacterized protein</fullName>
    </submittedName>
</protein>
<dbReference type="EMBL" id="JACHJV010000001">
    <property type="protein sequence ID" value="MBB4924252.1"/>
    <property type="molecule type" value="Genomic_DNA"/>
</dbReference>
<accession>A0A7W7VVD0</accession>
<comment type="caution">
    <text evidence="1">The sequence shown here is derived from an EMBL/GenBank/DDBJ whole genome shotgun (WGS) entry which is preliminary data.</text>
</comment>
<evidence type="ECO:0000313" key="2">
    <source>
        <dbReference type="Proteomes" id="UP000540506"/>
    </source>
</evidence>
<dbReference type="RefSeq" id="WP_184936229.1">
    <property type="nucleotide sequence ID" value="NZ_JACHJV010000001.1"/>
</dbReference>
<dbReference type="Gene3D" id="3.40.50.1110">
    <property type="entry name" value="SGNH hydrolase"/>
    <property type="match status" value="1"/>
</dbReference>
<organism evidence="1 2">
    <name type="scientific">Kitasatospora kifunensis</name>
    <name type="common">Streptomyces kifunensis</name>
    <dbReference type="NCBI Taxonomy" id="58351"/>
    <lineage>
        <taxon>Bacteria</taxon>
        <taxon>Bacillati</taxon>
        <taxon>Actinomycetota</taxon>
        <taxon>Actinomycetes</taxon>
        <taxon>Kitasatosporales</taxon>
        <taxon>Streptomycetaceae</taxon>
        <taxon>Kitasatospora</taxon>
    </lineage>
</organism>